<name>X0HQX5_FUSOX</name>
<dbReference type="HOGENOM" id="CLU_3244811_0_0_1"/>
<feature type="non-terminal residue" evidence="1">
    <location>
        <position position="43"/>
    </location>
</feature>
<organism evidence="1">
    <name type="scientific">Fusarium oxysporum f. sp. conglutinans race 2 54008</name>
    <dbReference type="NCBI Taxonomy" id="1089457"/>
    <lineage>
        <taxon>Eukaryota</taxon>
        <taxon>Fungi</taxon>
        <taxon>Dikarya</taxon>
        <taxon>Ascomycota</taxon>
        <taxon>Pezizomycotina</taxon>
        <taxon>Sordariomycetes</taxon>
        <taxon>Hypocreomycetidae</taxon>
        <taxon>Hypocreales</taxon>
        <taxon>Nectriaceae</taxon>
        <taxon>Fusarium</taxon>
        <taxon>Fusarium oxysporum species complex</taxon>
    </lineage>
</organism>
<reference evidence="1" key="1">
    <citation type="submission" date="2011-11" db="EMBL/GenBank/DDBJ databases">
        <title>The Genome Sequence of Fusarium oxysporum PHW808.</title>
        <authorList>
            <consortium name="The Broad Institute Genome Sequencing Platform"/>
            <person name="Ma L.-J."/>
            <person name="Gale L.R."/>
            <person name="Schwartz D.C."/>
            <person name="Zhou S."/>
            <person name="Corby-Kistler H."/>
            <person name="Young S.K."/>
            <person name="Zeng Q."/>
            <person name="Gargeya S."/>
            <person name="Fitzgerald M."/>
            <person name="Haas B."/>
            <person name="Abouelleil A."/>
            <person name="Alvarado L."/>
            <person name="Arachchi H.M."/>
            <person name="Berlin A."/>
            <person name="Brown A."/>
            <person name="Chapman S.B."/>
            <person name="Chen Z."/>
            <person name="Dunbar C."/>
            <person name="Freedman E."/>
            <person name="Gearin G."/>
            <person name="Goldberg J."/>
            <person name="Griggs A."/>
            <person name="Gujja S."/>
            <person name="Heiman D."/>
            <person name="Howarth C."/>
            <person name="Larson L."/>
            <person name="Lui A."/>
            <person name="MacDonald P.J.P."/>
            <person name="Montmayeur A."/>
            <person name="Murphy C."/>
            <person name="Neiman D."/>
            <person name="Pearson M."/>
            <person name="Priest M."/>
            <person name="Roberts A."/>
            <person name="Saif S."/>
            <person name="Shea T."/>
            <person name="Shenoy N."/>
            <person name="Sisk P."/>
            <person name="Stolte C."/>
            <person name="Sykes S."/>
            <person name="Wortman J."/>
            <person name="Nusbaum C."/>
            <person name="Birren B."/>
        </authorList>
    </citation>
    <scope>NUCLEOTIDE SEQUENCE [LARGE SCALE GENOMIC DNA]</scope>
    <source>
        <strain evidence="1">54008</strain>
    </source>
</reference>
<accession>X0HQX5</accession>
<sequence length="43" mass="4876">MYSVHLYGGAFQKSWLAQMLKSAIPLSATALREVTRPTWLSHK</sequence>
<evidence type="ECO:0000313" key="1">
    <source>
        <dbReference type="EMBL" id="EXL63634.1"/>
    </source>
</evidence>
<proteinExistence type="predicted"/>
<protein>
    <submittedName>
        <fullName evidence="1">Uncharacterized protein</fullName>
    </submittedName>
</protein>
<dbReference type="AlphaFoldDB" id="X0HQX5"/>
<dbReference type="EMBL" id="KK034963">
    <property type="protein sequence ID" value="EXL63634.1"/>
    <property type="molecule type" value="Genomic_DNA"/>
</dbReference>
<gene>
    <name evidence="1" type="ORF">FOPG_20092</name>
</gene>
<reference evidence="1" key="2">
    <citation type="submission" date="2014-03" db="EMBL/GenBank/DDBJ databases">
        <title>The Genome Annotation of Fusarium oxysporum PHW808.</title>
        <authorList>
            <consortium name="The Broad Institute Genomics Platform"/>
            <person name="Ma L.-J."/>
            <person name="Corby-Kistler H."/>
            <person name="Broz K."/>
            <person name="Gale L.R."/>
            <person name="Jonkers W."/>
            <person name="O'Donnell K."/>
            <person name="Ploetz R."/>
            <person name="Steinberg C."/>
            <person name="Schwartz D.C."/>
            <person name="VanEtten H."/>
            <person name="Zhou S."/>
            <person name="Young S.K."/>
            <person name="Zeng Q."/>
            <person name="Gargeya S."/>
            <person name="Fitzgerald M."/>
            <person name="Abouelleil A."/>
            <person name="Alvarado L."/>
            <person name="Chapman S.B."/>
            <person name="Gainer-Dewar J."/>
            <person name="Goldberg J."/>
            <person name="Griggs A."/>
            <person name="Gujja S."/>
            <person name="Hansen M."/>
            <person name="Howarth C."/>
            <person name="Imamovic A."/>
            <person name="Ireland A."/>
            <person name="Larimer J."/>
            <person name="McCowan C."/>
            <person name="Murphy C."/>
            <person name="Pearson M."/>
            <person name="Poon T.W."/>
            <person name="Priest M."/>
            <person name="Roberts A."/>
            <person name="Saif S."/>
            <person name="Shea T."/>
            <person name="Sykes S."/>
            <person name="Wortman J."/>
            <person name="Nusbaum C."/>
            <person name="Birren B."/>
        </authorList>
    </citation>
    <scope>NUCLEOTIDE SEQUENCE</scope>
    <source>
        <strain evidence="1">54008</strain>
    </source>
</reference>
<dbReference type="Proteomes" id="UP000030676">
    <property type="component" value="Unassembled WGS sequence"/>
</dbReference>